<proteinExistence type="predicted"/>
<gene>
    <name evidence="3" type="ORF">KIN20_038223</name>
</gene>
<comment type="caution">
    <text evidence="3">The sequence shown here is derived from an EMBL/GenBank/DDBJ whole genome shotgun (WGS) entry which is preliminary data.</text>
</comment>
<keyword evidence="4" id="KW-1185">Reference proteome</keyword>
<sequence length="80" mass="8497">MDKDRNEPFPETLKRTIATDLIVGGSMMMLSTLCGVAYLIILKSCAYVLPEKTVPCSAPGDKLDSPVRPKGSLANSPDAG</sequence>
<feature type="region of interest" description="Disordered" evidence="1">
    <location>
        <begin position="56"/>
        <end position="80"/>
    </location>
</feature>
<keyword evidence="2" id="KW-0472">Membrane</keyword>
<accession>A0AAD5RF60</accession>
<evidence type="ECO:0000313" key="4">
    <source>
        <dbReference type="Proteomes" id="UP001196413"/>
    </source>
</evidence>
<evidence type="ECO:0000256" key="2">
    <source>
        <dbReference type="SAM" id="Phobius"/>
    </source>
</evidence>
<keyword evidence="2" id="KW-1133">Transmembrane helix</keyword>
<dbReference type="EMBL" id="JAHQIW010007501">
    <property type="protein sequence ID" value="KAJ1375001.1"/>
    <property type="molecule type" value="Genomic_DNA"/>
</dbReference>
<evidence type="ECO:0000313" key="3">
    <source>
        <dbReference type="EMBL" id="KAJ1375001.1"/>
    </source>
</evidence>
<reference evidence="3" key="1">
    <citation type="submission" date="2021-06" db="EMBL/GenBank/DDBJ databases">
        <title>Parelaphostrongylus tenuis whole genome reference sequence.</title>
        <authorList>
            <person name="Garwood T.J."/>
            <person name="Larsen P.A."/>
            <person name="Fountain-Jones N.M."/>
            <person name="Garbe J.R."/>
            <person name="Macchietto M.G."/>
            <person name="Kania S.A."/>
            <person name="Gerhold R.W."/>
            <person name="Richards J.E."/>
            <person name="Wolf T.M."/>
        </authorList>
    </citation>
    <scope>NUCLEOTIDE SEQUENCE</scope>
    <source>
        <strain evidence="3">MNPRO001-30</strain>
        <tissue evidence="3">Meninges</tissue>
    </source>
</reference>
<dbReference type="AlphaFoldDB" id="A0AAD5RF60"/>
<feature type="transmembrane region" description="Helical" evidence="2">
    <location>
        <begin position="21"/>
        <end position="41"/>
    </location>
</feature>
<dbReference type="Proteomes" id="UP001196413">
    <property type="component" value="Unassembled WGS sequence"/>
</dbReference>
<name>A0AAD5RF60_PARTN</name>
<evidence type="ECO:0000256" key="1">
    <source>
        <dbReference type="SAM" id="MobiDB-lite"/>
    </source>
</evidence>
<protein>
    <submittedName>
        <fullName evidence="3">Uncharacterized protein</fullName>
    </submittedName>
</protein>
<keyword evidence="2" id="KW-0812">Transmembrane</keyword>
<organism evidence="3 4">
    <name type="scientific">Parelaphostrongylus tenuis</name>
    <name type="common">Meningeal worm</name>
    <dbReference type="NCBI Taxonomy" id="148309"/>
    <lineage>
        <taxon>Eukaryota</taxon>
        <taxon>Metazoa</taxon>
        <taxon>Ecdysozoa</taxon>
        <taxon>Nematoda</taxon>
        <taxon>Chromadorea</taxon>
        <taxon>Rhabditida</taxon>
        <taxon>Rhabditina</taxon>
        <taxon>Rhabditomorpha</taxon>
        <taxon>Strongyloidea</taxon>
        <taxon>Metastrongylidae</taxon>
        <taxon>Parelaphostrongylus</taxon>
    </lineage>
</organism>